<evidence type="ECO:0000256" key="1">
    <source>
        <dbReference type="ARBA" id="ARBA00006987"/>
    </source>
</evidence>
<proteinExistence type="inferred from homology"/>
<dbReference type="eggNOG" id="COG3181">
    <property type="taxonomic scope" value="Bacteria"/>
</dbReference>
<dbReference type="RefSeq" id="WP_012073577.1">
    <property type="nucleotide sequence ID" value="NC_009655.1"/>
</dbReference>
<protein>
    <submittedName>
        <fullName evidence="3">Uncharacterized protein UPF0065</fullName>
    </submittedName>
</protein>
<evidence type="ECO:0000313" key="4">
    <source>
        <dbReference type="Proteomes" id="UP000001114"/>
    </source>
</evidence>
<comment type="similarity">
    <text evidence="1">Belongs to the UPF0065 (bug) family.</text>
</comment>
<feature type="signal peptide" evidence="2">
    <location>
        <begin position="1"/>
        <end position="26"/>
    </location>
</feature>
<keyword evidence="2" id="KW-0732">Signal</keyword>
<gene>
    <name evidence="3" type="ordered locus">Asuc_1849</name>
</gene>
<accession>A6VQF3</accession>
<dbReference type="Gene3D" id="3.40.190.150">
    <property type="entry name" value="Bordetella uptake gene, domain 1"/>
    <property type="match status" value="1"/>
</dbReference>
<dbReference type="InterPro" id="IPR005064">
    <property type="entry name" value="BUG"/>
</dbReference>
<name>A6VQF3_ACTSZ</name>
<keyword evidence="4" id="KW-1185">Reference proteome</keyword>
<evidence type="ECO:0000256" key="2">
    <source>
        <dbReference type="SAM" id="SignalP"/>
    </source>
</evidence>
<dbReference type="PANTHER" id="PTHR42928:SF5">
    <property type="entry name" value="BLR1237 PROTEIN"/>
    <property type="match status" value="1"/>
</dbReference>
<dbReference type="OrthoDB" id="8970543at2"/>
<dbReference type="SUPFAM" id="SSF53850">
    <property type="entry name" value="Periplasmic binding protein-like II"/>
    <property type="match status" value="1"/>
</dbReference>
<dbReference type="InterPro" id="IPR042100">
    <property type="entry name" value="Bug_dom1"/>
</dbReference>
<dbReference type="HOGENOM" id="CLU_045683_1_1_6"/>
<dbReference type="AlphaFoldDB" id="A6VQF3"/>
<dbReference type="CDD" id="cd07012">
    <property type="entry name" value="PBP2_Bug_TTT"/>
    <property type="match status" value="1"/>
</dbReference>
<feature type="chain" id="PRO_5002703572" evidence="2">
    <location>
        <begin position="27"/>
        <end position="324"/>
    </location>
</feature>
<dbReference type="STRING" id="339671.Asuc_1849"/>
<organism evidence="3 4">
    <name type="scientific">Actinobacillus succinogenes (strain ATCC 55618 / DSM 22257 / CCUG 43843 / 130Z)</name>
    <dbReference type="NCBI Taxonomy" id="339671"/>
    <lineage>
        <taxon>Bacteria</taxon>
        <taxon>Pseudomonadati</taxon>
        <taxon>Pseudomonadota</taxon>
        <taxon>Gammaproteobacteria</taxon>
        <taxon>Pasteurellales</taxon>
        <taxon>Pasteurellaceae</taxon>
        <taxon>Actinobacillus</taxon>
    </lineage>
</organism>
<sequence>MKKFKLNTTLAAFTTAVAVFSTSASADVDWPKRPVNLIVAFAAGGNSDYNARALAKHLTKELGQPFVVSNIAGSGGSIAAAQVKDMKPDGYNVLVTQLSLNIAEASGMVNFGFKDFDPCCIFSSAADEVLVVNADAPFNNVEELIAESQKNPGKYKLAVNTGASTLWIAIGLQQAGAQLNVVSSGGSGERLPLLLGKHVDIIPMPFNMVQDYVDKGQFKYIANVSNERSKHDKLVNIPTLRESKVPAGYYYYNTLFFPKGTNPEIIEKLSAATGKIINENKEYQKEIEGFFQKPVYLNTADTIATWNRERDELLAIKDLLQGKK</sequence>
<dbReference type="PIRSF" id="PIRSF017082">
    <property type="entry name" value="YflP"/>
    <property type="match status" value="1"/>
</dbReference>
<evidence type="ECO:0000313" key="3">
    <source>
        <dbReference type="EMBL" id="ABR75200.1"/>
    </source>
</evidence>
<dbReference type="KEGG" id="asu:Asuc_1849"/>
<reference evidence="4" key="1">
    <citation type="journal article" date="2010" name="BMC Genomics">
        <title>A genomic perspective on the potential of Actinobacillus succinogenes for industrial succinate production.</title>
        <authorList>
            <person name="McKinlay J.B."/>
            <person name="Laivenieks M."/>
            <person name="Schindler B.D."/>
            <person name="McKinlay A.A."/>
            <person name="Siddaramappa S."/>
            <person name="Challacombe J.F."/>
            <person name="Lowry S.R."/>
            <person name="Clum A."/>
            <person name="Lapidus A.L."/>
            <person name="Burkhart K.B."/>
            <person name="Harkins V."/>
            <person name="Vieille C."/>
        </authorList>
    </citation>
    <scope>NUCLEOTIDE SEQUENCE [LARGE SCALE GENOMIC DNA]</scope>
    <source>
        <strain evidence="4">ATCC 55618 / DSM 22257 / CCUG 43843 / 130Z</strain>
    </source>
</reference>
<dbReference type="Pfam" id="PF03401">
    <property type="entry name" value="TctC"/>
    <property type="match status" value="1"/>
</dbReference>
<dbReference type="EMBL" id="CP000746">
    <property type="protein sequence ID" value="ABR75200.1"/>
    <property type="molecule type" value="Genomic_DNA"/>
</dbReference>
<dbReference type="PANTHER" id="PTHR42928">
    <property type="entry name" value="TRICARBOXYLATE-BINDING PROTEIN"/>
    <property type="match status" value="1"/>
</dbReference>
<dbReference type="Gene3D" id="3.40.190.10">
    <property type="entry name" value="Periplasmic binding protein-like II"/>
    <property type="match status" value="1"/>
</dbReference>
<dbReference type="Proteomes" id="UP000001114">
    <property type="component" value="Chromosome"/>
</dbReference>